<evidence type="ECO:0000256" key="1">
    <source>
        <dbReference type="ARBA" id="ARBA00004370"/>
    </source>
</evidence>
<accession>A0A9D1EWY3</accession>
<dbReference type="EMBL" id="DVIU01000046">
    <property type="protein sequence ID" value="HIS35458.1"/>
    <property type="molecule type" value="Genomic_DNA"/>
</dbReference>
<keyword evidence="7" id="KW-0472">Membrane</keyword>
<evidence type="ECO:0000256" key="6">
    <source>
        <dbReference type="ARBA" id="ARBA00023026"/>
    </source>
</evidence>
<evidence type="ECO:0000313" key="9">
    <source>
        <dbReference type="Proteomes" id="UP000823928"/>
    </source>
</evidence>
<dbReference type="GO" id="GO:0090729">
    <property type="term" value="F:toxin activity"/>
    <property type="evidence" value="ECO:0007669"/>
    <property type="project" value="UniProtKB-KW"/>
</dbReference>
<dbReference type="InterPro" id="IPR003995">
    <property type="entry name" value="RTX_toxin_determinant-A"/>
</dbReference>
<dbReference type="SUPFAM" id="SSF53474">
    <property type="entry name" value="alpha/beta-Hydrolases"/>
    <property type="match status" value="1"/>
</dbReference>
<comment type="caution">
    <text evidence="8">The sequence shown here is derived from an EMBL/GenBank/DDBJ whole genome shotgun (WGS) entry which is preliminary data.</text>
</comment>
<dbReference type="InterPro" id="IPR018511">
    <property type="entry name" value="Hemolysin-typ_Ca-bd_CS"/>
</dbReference>
<evidence type="ECO:0000256" key="7">
    <source>
        <dbReference type="ARBA" id="ARBA00023136"/>
    </source>
</evidence>
<sequence length="1343" mass="148804">MTTATKPHDSVLLEMSFNCYGNPDDNIGIPDGYVLSEIGGGDNGFKTRIYKNESNPNEIIIAYAGTDNPADFISDIQMAIDKLPDQYTQALNTYNRIKSENPNANITITGHSLGGSLAQLVAAKTGAEATTFNSYGTSNFSIFAGINPAKKYDNITNYNVATELLNIVNITKDVHNLGNTYIIPSTNADMIASHRDYNTIRNFLNNYTDSIGLISFENWYNQNKEFCKKLEELGMVVEGNLNRIINTKTSIGLFINSIIFAKDLSYFFYKAFNNNVKCDPLIFDLDGDGKISLTNIENGINFDIDNDGFAQKTAWVSGNDAILVRDINKNGTIDNGYELFGENTELESGELAKSGIEALADLDSNNDGIINSSDSKFSELALLKKDGTLISLEEAGITEIRLNYSVVHSEDEYGNSKVKSATFVIEKENGEQNELEYGEFLLTQNHSQTVPTNWVDVPDDILTLPNIMYNGKVHSLHQAMAQDESGILKQLVIDFTNETDISARKLIAENILYNWAGVENYNNNDRGFDGKKLACIEQFVGRYLGDDPQTPVLDLAQPFIQKTWDALFDATYAQLMQQSHLKNLLDTLEYDFDSNGKTIIKYDNMLTYIQDMINQDTSENKIISKNMLKDLSLTICTLDIPKMMDFENFMQSISSLGTDFLQSFIEGAENTLYYGTENEDQINTYSSMQKIIFGNSGDDYIRTRDDRSVLIYGGKGNDEIYGSEENDSIYGGEGNDFILGYDGNDLIYGGTGNNTLSGGYGNDTLYGGKDNDLLDGDWGDDILYASSGQDTLSGESGSDTYIIDLTKDITGNTIIDNNYNKTGDRDTIIFKGVSSTDIEKIWGESNSMNLGNSYNRIFITFKDRPNYKVELLQPNLENHKMGEFIFEDKSYTYEQLVEEYLTTQYVEGSEETYVTLWAQNIIGDDKNNYIMGRNQINDLIYGNGGNDTILLGSGDDTVYGGSGNDSLDGGDGNDVLYGEEGNDTIDGGYGNDTIYASQGTDYLDGGYGDDTYIIDKDTELVGKTTIENTGNSNENDTIVFNGFLSTDIEDISVKARNSSSSSEQILTITFKDKSDYQLILENLYINNTKIKNFVFDDKNITFEQFIDEFLKTQYVNSWDRTYVSAWAQEVQCNDSDNKVIGRSDVGDLIYGNGGNDKIEGYGGNDTIYGGTGSDSIYGDDGDDILYGGTGHDKIEGGNGNDVLYGNEGYDTLSGGAGDDTYCFDINSGIDTIEDRSGNDTIAFDTTIDKNDIAFFINSKNELIIDYGKDTNTNKITVNDQTSNPIENIIIGNYSLNNTQIDQIIQNINAYAVQEGISINSVSDIKNNEDLMNIVNNSWIQNAS</sequence>
<dbReference type="Pfam" id="PF00353">
    <property type="entry name" value="HemolysinCabind"/>
    <property type="match status" value="6"/>
</dbReference>
<dbReference type="PRINTS" id="PR01488">
    <property type="entry name" value="RTXTOXINA"/>
</dbReference>
<dbReference type="GO" id="GO:0006629">
    <property type="term" value="P:lipid metabolic process"/>
    <property type="evidence" value="ECO:0007669"/>
    <property type="project" value="InterPro"/>
</dbReference>
<dbReference type="Proteomes" id="UP000823928">
    <property type="component" value="Unassembled WGS sequence"/>
</dbReference>
<gene>
    <name evidence="8" type="ORF">IAC10_02340</name>
</gene>
<dbReference type="GO" id="GO:0005509">
    <property type="term" value="F:calcium ion binding"/>
    <property type="evidence" value="ECO:0007669"/>
    <property type="project" value="InterPro"/>
</dbReference>
<name>A0A9D1EWY3_9BACT</name>
<dbReference type="GO" id="GO:0005576">
    <property type="term" value="C:extracellular region"/>
    <property type="evidence" value="ECO:0007669"/>
    <property type="project" value="UniProtKB-SubCell"/>
</dbReference>
<keyword evidence="5" id="KW-0677">Repeat</keyword>
<evidence type="ECO:0000256" key="5">
    <source>
        <dbReference type="ARBA" id="ARBA00022737"/>
    </source>
</evidence>
<dbReference type="PRINTS" id="PR00313">
    <property type="entry name" value="CABNDNGRPT"/>
</dbReference>
<proteinExistence type="predicted"/>
<keyword evidence="6" id="KW-0843">Virulence</keyword>
<evidence type="ECO:0000256" key="3">
    <source>
        <dbReference type="ARBA" id="ARBA00022525"/>
    </source>
</evidence>
<dbReference type="Pfam" id="PF26363">
    <property type="entry name" value="Phospholipase-like"/>
    <property type="match status" value="1"/>
</dbReference>
<dbReference type="GO" id="GO:0016020">
    <property type="term" value="C:membrane"/>
    <property type="evidence" value="ECO:0007669"/>
    <property type="project" value="UniProtKB-SubCell"/>
</dbReference>
<comment type="subcellular location">
    <subcellularLocation>
        <location evidence="1">Membrane</location>
    </subcellularLocation>
    <subcellularLocation>
        <location evidence="2">Secreted</location>
    </subcellularLocation>
</comment>
<reference evidence="8" key="2">
    <citation type="journal article" date="2021" name="PeerJ">
        <title>Extensive microbial diversity within the chicken gut microbiome revealed by metagenomics and culture.</title>
        <authorList>
            <person name="Gilroy R."/>
            <person name="Ravi A."/>
            <person name="Getino M."/>
            <person name="Pursley I."/>
            <person name="Horton D.L."/>
            <person name="Alikhan N.F."/>
            <person name="Baker D."/>
            <person name="Gharbi K."/>
            <person name="Hall N."/>
            <person name="Watson M."/>
            <person name="Adriaenssens E.M."/>
            <person name="Foster-Nyarko E."/>
            <person name="Jarju S."/>
            <person name="Secka A."/>
            <person name="Antonio M."/>
            <person name="Oren A."/>
            <person name="Chaudhuri R.R."/>
            <person name="La Ragione R."/>
            <person name="Hildebrand F."/>
            <person name="Pallen M.J."/>
        </authorList>
    </citation>
    <scope>NUCLEOTIDE SEQUENCE</scope>
    <source>
        <strain evidence="8">6276</strain>
    </source>
</reference>
<dbReference type="InterPro" id="IPR029058">
    <property type="entry name" value="AB_hydrolase_fold"/>
</dbReference>
<evidence type="ECO:0000256" key="4">
    <source>
        <dbReference type="ARBA" id="ARBA00022656"/>
    </source>
</evidence>
<dbReference type="PANTHER" id="PTHR38340">
    <property type="entry name" value="S-LAYER PROTEIN"/>
    <property type="match status" value="1"/>
</dbReference>
<dbReference type="InterPro" id="IPR050557">
    <property type="entry name" value="RTX_toxin/Mannuronan_C5-epim"/>
</dbReference>
<keyword evidence="4" id="KW-0800">Toxin</keyword>
<dbReference type="Gene3D" id="3.40.50.1820">
    <property type="entry name" value="alpha/beta hydrolase"/>
    <property type="match status" value="1"/>
</dbReference>
<dbReference type="SUPFAM" id="SSF51120">
    <property type="entry name" value="beta-Roll"/>
    <property type="match status" value="3"/>
</dbReference>
<protein>
    <submittedName>
        <fullName evidence="8">DUF2974 domain-containing protein</fullName>
    </submittedName>
</protein>
<dbReference type="PROSITE" id="PS00330">
    <property type="entry name" value="HEMOLYSIN_CALCIUM"/>
    <property type="match status" value="3"/>
</dbReference>
<dbReference type="Gene3D" id="2.150.10.10">
    <property type="entry name" value="Serralysin-like metalloprotease, C-terminal"/>
    <property type="match status" value="4"/>
</dbReference>
<reference evidence="8" key="1">
    <citation type="submission" date="2020-10" db="EMBL/GenBank/DDBJ databases">
        <authorList>
            <person name="Gilroy R."/>
        </authorList>
    </citation>
    <scope>NUCLEOTIDE SEQUENCE</scope>
    <source>
        <strain evidence="8">6276</strain>
    </source>
</reference>
<organism evidence="8 9">
    <name type="scientific">Candidatus Scatousia excrementigallinarum</name>
    <dbReference type="NCBI Taxonomy" id="2840935"/>
    <lineage>
        <taxon>Bacteria</taxon>
        <taxon>Candidatus Scatousia</taxon>
    </lineage>
</organism>
<evidence type="ECO:0000313" key="8">
    <source>
        <dbReference type="EMBL" id="HIS35458.1"/>
    </source>
</evidence>
<evidence type="ECO:0000256" key="2">
    <source>
        <dbReference type="ARBA" id="ARBA00004613"/>
    </source>
</evidence>
<dbReference type="InterPro" id="IPR001343">
    <property type="entry name" value="Hemolysn_Ca-bd"/>
</dbReference>
<dbReference type="InterPro" id="IPR011049">
    <property type="entry name" value="Serralysin-like_metalloprot_C"/>
</dbReference>
<dbReference type="PANTHER" id="PTHR38340:SF1">
    <property type="entry name" value="S-LAYER PROTEIN"/>
    <property type="match status" value="1"/>
</dbReference>
<keyword evidence="3" id="KW-0964">Secreted</keyword>